<dbReference type="STRING" id="36646.A0A1V6V7H6"/>
<evidence type="ECO:0000313" key="3">
    <source>
        <dbReference type="Proteomes" id="UP000191500"/>
    </source>
</evidence>
<reference evidence="3" key="1">
    <citation type="journal article" date="2017" name="Nat. Microbiol.">
        <title>Global analysis of biosynthetic gene clusters reveals vast potential of secondary metabolite production in Penicillium species.</title>
        <authorList>
            <person name="Nielsen J.C."/>
            <person name="Grijseels S."/>
            <person name="Prigent S."/>
            <person name="Ji B."/>
            <person name="Dainat J."/>
            <person name="Nielsen K.F."/>
            <person name="Frisvad J.C."/>
            <person name="Workman M."/>
            <person name="Nielsen J."/>
        </authorList>
    </citation>
    <scope>NUCLEOTIDE SEQUENCE [LARGE SCALE GENOMIC DNA]</scope>
    <source>
        <strain evidence="3">IBT 31321</strain>
    </source>
</reference>
<comment type="caution">
    <text evidence="2">The sequence shown here is derived from an EMBL/GenBank/DDBJ whole genome shotgun (WGS) entry which is preliminary data.</text>
</comment>
<accession>A0A1V6V7H6</accession>
<dbReference type="Proteomes" id="UP000191500">
    <property type="component" value="Unassembled WGS sequence"/>
</dbReference>
<name>A0A1V6V7H6_9EURO</name>
<feature type="compositionally biased region" description="Polar residues" evidence="1">
    <location>
        <begin position="161"/>
        <end position="171"/>
    </location>
</feature>
<gene>
    <name evidence="2" type="ORF">PENCOP_c001G08866</name>
</gene>
<proteinExistence type="predicted"/>
<protein>
    <submittedName>
        <fullName evidence="2">Uncharacterized protein</fullName>
    </submittedName>
</protein>
<sequence length="306" mass="33732">MAPVYHGQWSYNIDTFYATSSCGHVYSRATLSELDEIFSAPLGARRTRPDNPAHWYEAQLLHFGLPPTKSKATAKMRLMDAFQDGTLDVPEGILRIEETLSRNWIKQDLETRILGPSLRPSLDPATSPVIGTTRFRAQKPSGSEQDNDLFSVGLAGGSGIQGNMQSQQNDMQPPHAQTKKRKGFNGDPSTRPMKTIRFRGETGAPDLQAQIQNPNNETFQQISSNIPESVGNGRGCPAPDRRLQQVGYQTVPLSCQGTYKTVTQVPPPGPMDLDGANDYCRYGFDSVMGLSQSGWSLRDRDPMANI</sequence>
<dbReference type="AlphaFoldDB" id="A0A1V6V7H6"/>
<feature type="region of interest" description="Disordered" evidence="1">
    <location>
        <begin position="157"/>
        <end position="195"/>
    </location>
</feature>
<organism evidence="2 3">
    <name type="scientific">Penicillium coprophilum</name>
    <dbReference type="NCBI Taxonomy" id="36646"/>
    <lineage>
        <taxon>Eukaryota</taxon>
        <taxon>Fungi</taxon>
        <taxon>Dikarya</taxon>
        <taxon>Ascomycota</taxon>
        <taxon>Pezizomycotina</taxon>
        <taxon>Eurotiomycetes</taxon>
        <taxon>Eurotiomycetidae</taxon>
        <taxon>Eurotiales</taxon>
        <taxon>Aspergillaceae</taxon>
        <taxon>Penicillium</taxon>
    </lineage>
</organism>
<dbReference type="EMBL" id="MDDG01000001">
    <property type="protein sequence ID" value="OQE46645.1"/>
    <property type="molecule type" value="Genomic_DNA"/>
</dbReference>
<keyword evidence="3" id="KW-1185">Reference proteome</keyword>
<evidence type="ECO:0000256" key="1">
    <source>
        <dbReference type="SAM" id="MobiDB-lite"/>
    </source>
</evidence>
<evidence type="ECO:0000313" key="2">
    <source>
        <dbReference type="EMBL" id="OQE46645.1"/>
    </source>
</evidence>